<dbReference type="InterPro" id="IPR010260">
    <property type="entry name" value="AlpA"/>
</dbReference>
<proteinExistence type="predicted"/>
<name>A0ABS5BNV5_9BACT</name>
<sequence>MLRVTKRTLWRMAKQDGFPLPVRFSRKTVRWRAAEIQQYIAALQCEPLP</sequence>
<protein>
    <submittedName>
        <fullName evidence="1">AlpA family phage regulatory protein</fullName>
    </submittedName>
</protein>
<accession>A0ABS5BNV5</accession>
<dbReference type="EMBL" id="JAGKQQ010000001">
    <property type="protein sequence ID" value="MBP3955373.1"/>
    <property type="molecule type" value="Genomic_DNA"/>
</dbReference>
<dbReference type="Gene3D" id="1.10.238.160">
    <property type="match status" value="1"/>
</dbReference>
<gene>
    <name evidence="1" type="ORF">J8F10_08780</name>
</gene>
<evidence type="ECO:0000313" key="1">
    <source>
        <dbReference type="EMBL" id="MBP3955373.1"/>
    </source>
</evidence>
<evidence type="ECO:0000313" key="2">
    <source>
        <dbReference type="Proteomes" id="UP000676565"/>
    </source>
</evidence>
<keyword evidence="2" id="KW-1185">Reference proteome</keyword>
<dbReference type="Pfam" id="PF05930">
    <property type="entry name" value="Phage_AlpA"/>
    <property type="match status" value="1"/>
</dbReference>
<dbReference type="Proteomes" id="UP000676565">
    <property type="component" value="Unassembled WGS sequence"/>
</dbReference>
<organism evidence="1 2">
    <name type="scientific">Gemmata palustris</name>
    <dbReference type="NCBI Taxonomy" id="2822762"/>
    <lineage>
        <taxon>Bacteria</taxon>
        <taxon>Pseudomonadati</taxon>
        <taxon>Planctomycetota</taxon>
        <taxon>Planctomycetia</taxon>
        <taxon>Gemmatales</taxon>
        <taxon>Gemmataceae</taxon>
        <taxon>Gemmata</taxon>
    </lineage>
</organism>
<reference evidence="1 2" key="1">
    <citation type="submission" date="2021-04" db="EMBL/GenBank/DDBJ databases">
        <authorList>
            <person name="Ivanova A."/>
        </authorList>
    </citation>
    <scope>NUCLEOTIDE SEQUENCE [LARGE SCALE GENOMIC DNA]</scope>
    <source>
        <strain evidence="1 2">G18</strain>
    </source>
</reference>
<comment type="caution">
    <text evidence="1">The sequence shown here is derived from an EMBL/GenBank/DDBJ whole genome shotgun (WGS) entry which is preliminary data.</text>
</comment>